<proteinExistence type="inferred from homology"/>
<dbReference type="PROSITE" id="PS50878">
    <property type="entry name" value="RT_POL"/>
    <property type="match status" value="1"/>
</dbReference>
<dbReference type="GO" id="GO:0006310">
    <property type="term" value="P:DNA recombination"/>
    <property type="evidence" value="ECO:0007669"/>
    <property type="project" value="UniProtKB-KW"/>
</dbReference>
<feature type="compositionally biased region" description="Low complexity" evidence="9">
    <location>
        <begin position="260"/>
        <end position="276"/>
    </location>
</feature>
<evidence type="ECO:0000256" key="6">
    <source>
        <dbReference type="ARBA" id="ARBA00023172"/>
    </source>
</evidence>
<feature type="compositionally biased region" description="Low complexity" evidence="9">
    <location>
        <begin position="295"/>
        <end position="307"/>
    </location>
</feature>
<evidence type="ECO:0000256" key="2">
    <source>
        <dbReference type="ARBA" id="ARBA00022679"/>
    </source>
</evidence>
<dbReference type="GO" id="GO:0015074">
    <property type="term" value="P:DNA integration"/>
    <property type="evidence" value="ECO:0007669"/>
    <property type="project" value="InterPro"/>
</dbReference>
<evidence type="ECO:0000259" key="11">
    <source>
        <dbReference type="PROSITE" id="PS50878"/>
    </source>
</evidence>
<name>A0A2N9HVJ1_FAGSY</name>
<dbReference type="Pfam" id="PF13456">
    <property type="entry name" value="RVT_3"/>
    <property type="match status" value="1"/>
</dbReference>
<dbReference type="InterPro" id="IPR000719">
    <property type="entry name" value="Prot_kinase_dom"/>
</dbReference>
<feature type="region of interest" description="Disordered" evidence="9">
    <location>
        <begin position="237"/>
        <end position="395"/>
    </location>
</feature>
<dbReference type="SUPFAM" id="SSF56672">
    <property type="entry name" value="DNA/RNA polymerases"/>
    <property type="match status" value="1"/>
</dbReference>
<dbReference type="SUPFAM" id="SSF56112">
    <property type="entry name" value="Protein kinase-like (PK-like)"/>
    <property type="match status" value="1"/>
</dbReference>
<evidence type="ECO:0000259" key="13">
    <source>
        <dbReference type="PROSITE" id="PS50994"/>
    </source>
</evidence>
<evidence type="ECO:0000256" key="5">
    <source>
        <dbReference type="ARBA" id="ARBA00022840"/>
    </source>
</evidence>
<feature type="region of interest" description="Disordered" evidence="9">
    <location>
        <begin position="711"/>
        <end position="732"/>
    </location>
</feature>
<dbReference type="PROSITE" id="PS50011">
    <property type="entry name" value="PROTEIN_KINASE_DOM"/>
    <property type="match status" value="1"/>
</dbReference>
<feature type="domain" description="Reverse transcriptase" evidence="11">
    <location>
        <begin position="1023"/>
        <end position="1202"/>
    </location>
</feature>
<dbReference type="Gene3D" id="3.10.10.10">
    <property type="entry name" value="HIV Type 1 Reverse Transcriptase, subunit A, domain 1"/>
    <property type="match status" value="1"/>
</dbReference>
<dbReference type="PROSITE" id="PS50879">
    <property type="entry name" value="RNASE_H_1"/>
    <property type="match status" value="1"/>
</dbReference>
<dbReference type="InterPro" id="IPR017441">
    <property type="entry name" value="Protein_kinase_ATP_BS"/>
</dbReference>
<protein>
    <submittedName>
        <fullName evidence="14">Uncharacterized protein</fullName>
    </submittedName>
</protein>
<comment type="function">
    <text evidence="7">CIPK serine-threonine protein kinases interact with CBL proteins. Binding of a CBL protein to the regulatory NAF domain of CIPK protein lead to the activation of the kinase in a calcium-dependent manner.</text>
</comment>
<dbReference type="InterPro" id="IPR036397">
    <property type="entry name" value="RNaseH_sf"/>
</dbReference>
<dbReference type="PROSITE" id="PS00107">
    <property type="entry name" value="PROTEIN_KINASE_ATP"/>
    <property type="match status" value="1"/>
</dbReference>
<dbReference type="InterPro" id="IPR041588">
    <property type="entry name" value="Integrase_H2C2"/>
</dbReference>
<dbReference type="PROSITE" id="PS00108">
    <property type="entry name" value="PROTEIN_KINASE_ST"/>
    <property type="match status" value="1"/>
</dbReference>
<evidence type="ECO:0000256" key="7">
    <source>
        <dbReference type="ARBA" id="ARBA00058225"/>
    </source>
</evidence>
<dbReference type="InterPro" id="IPR002156">
    <property type="entry name" value="RNaseH_domain"/>
</dbReference>
<dbReference type="Pfam" id="PF03732">
    <property type="entry name" value="Retrotrans_gag"/>
    <property type="match status" value="1"/>
</dbReference>
<keyword evidence="4" id="KW-0418">Kinase</keyword>
<dbReference type="PROSITE" id="PS50994">
    <property type="entry name" value="INTEGRASE"/>
    <property type="match status" value="1"/>
</dbReference>
<dbReference type="InterPro" id="IPR011009">
    <property type="entry name" value="Kinase-like_dom_sf"/>
</dbReference>
<dbReference type="Pfam" id="PF00078">
    <property type="entry name" value="RVT_1"/>
    <property type="match status" value="1"/>
</dbReference>
<dbReference type="Pfam" id="PF00665">
    <property type="entry name" value="rve"/>
    <property type="match status" value="1"/>
</dbReference>
<dbReference type="Gene3D" id="3.30.70.270">
    <property type="match status" value="2"/>
</dbReference>
<evidence type="ECO:0000313" key="14">
    <source>
        <dbReference type="EMBL" id="SPD16342.1"/>
    </source>
</evidence>
<dbReference type="InterPro" id="IPR001584">
    <property type="entry name" value="Integrase_cat-core"/>
</dbReference>
<dbReference type="SUPFAM" id="SSF53098">
    <property type="entry name" value="Ribonuclease H-like"/>
    <property type="match status" value="2"/>
</dbReference>
<dbReference type="CDD" id="cd01647">
    <property type="entry name" value="RT_LTR"/>
    <property type="match status" value="1"/>
</dbReference>
<dbReference type="InterPro" id="IPR043128">
    <property type="entry name" value="Rev_trsase/Diguanyl_cyclase"/>
</dbReference>
<dbReference type="InterPro" id="IPR008271">
    <property type="entry name" value="Ser/Thr_kinase_AS"/>
</dbReference>
<accession>A0A2N9HVJ1</accession>
<dbReference type="GO" id="GO:0004672">
    <property type="term" value="F:protein kinase activity"/>
    <property type="evidence" value="ECO:0007669"/>
    <property type="project" value="InterPro"/>
</dbReference>
<dbReference type="Pfam" id="PF17921">
    <property type="entry name" value="Integrase_H2C2"/>
    <property type="match status" value="1"/>
</dbReference>
<evidence type="ECO:0000256" key="1">
    <source>
        <dbReference type="ARBA" id="ARBA00006234"/>
    </source>
</evidence>
<dbReference type="InterPro" id="IPR021109">
    <property type="entry name" value="Peptidase_aspartic_dom_sf"/>
</dbReference>
<dbReference type="FunFam" id="3.30.200.20:FF:000042">
    <property type="entry name" value="Aurora kinase A"/>
    <property type="match status" value="1"/>
</dbReference>
<dbReference type="Pfam" id="PF17919">
    <property type="entry name" value="RT_RNaseH_2"/>
    <property type="match status" value="1"/>
</dbReference>
<dbReference type="EMBL" id="OIVN01004257">
    <property type="protein sequence ID" value="SPD16342.1"/>
    <property type="molecule type" value="Genomic_DNA"/>
</dbReference>
<feature type="compositionally biased region" description="Basic and acidic residues" evidence="9">
    <location>
        <begin position="325"/>
        <end position="346"/>
    </location>
</feature>
<evidence type="ECO:0000256" key="8">
    <source>
        <dbReference type="PROSITE-ProRule" id="PRU10141"/>
    </source>
</evidence>
<dbReference type="FunFam" id="1.10.510.10:FF:000571">
    <property type="entry name" value="Maternal embryonic leucine zipper kinase"/>
    <property type="match status" value="1"/>
</dbReference>
<dbReference type="InterPro" id="IPR012337">
    <property type="entry name" value="RNaseH-like_sf"/>
</dbReference>
<keyword evidence="2" id="KW-0808">Transferase</keyword>
<dbReference type="Gene3D" id="1.10.340.70">
    <property type="match status" value="1"/>
</dbReference>
<evidence type="ECO:0000259" key="12">
    <source>
        <dbReference type="PROSITE" id="PS50879"/>
    </source>
</evidence>
<dbReference type="PANTHER" id="PTHR48475">
    <property type="entry name" value="RIBONUCLEASE H"/>
    <property type="match status" value="1"/>
</dbReference>
<dbReference type="CDD" id="cd09279">
    <property type="entry name" value="RNase_HI_like"/>
    <property type="match status" value="1"/>
</dbReference>
<dbReference type="InterPro" id="IPR000477">
    <property type="entry name" value="RT_dom"/>
</dbReference>
<feature type="domain" description="Protein kinase" evidence="10">
    <location>
        <begin position="21"/>
        <end position="347"/>
    </location>
</feature>
<sequence>MAEKTINNNKNENTALLQGRYEINELLGQGSFAKVYHSSNIISNESVAIKVMDKEKILKYGITRQIKHEIHSLRRVRHPNIVQIFEVMATKAKVYIVMEYVRGGELFKKVTKGRLKEQGARKYFQQLISAVGFCHSRGVFHRDLKPENLLLDENGNLKVTDFLSTLSDQISHTFIGTPAYLAPEVLLLSQKGYRAAKVDVWSCGIILFECYTLSWLEESVLLGTKYFLFGTWPAFPPSSSNQSQNTPRSDASSSGSFYVPSHHTPSSTSTFPSMHTNPSQSVGSQRSVRNNMNVPSSSRSPTQGSQSIIAELQRQISSLKKRVRDKTPTEGRPRRGREKNNPEHSEASSNVHSEPEAEKPSLTKGAPGSVHSKPPSQHPGGGVLPPKIPKRKAKRIGQGAVWKALDQISSSPFSDEIECAKLPPRYTAPGFEMYNGRTDPVAHIGHYHQRMALSLRNDALMCKLFPSSLGEVALRWFNQIGRGTISSWDQMAEAFVGRFITNSRKPKGMDALMTMKIGPNESIKNYAARYSETYNEVDGCGEDVAVSTFKLGLPVDSGLRQSLSKRPPSNMKKLMSRIEQFIRLEEDRDNGTTVKAEVPVRPANPRSSAQPSKVPRVATIPSNFVSPSFKAHRTVFKEPIYRILEKIKDEPFFVRPQKLPGDPANRNHKPMCHYHRERGHPTENCHVFKSHLDQLVSEGHLGEYVNHSLTEQEKAKESTGRPGNPGTAPTGVIHVVPSPLCTPVRAASYRSDLQKAFHLRQSYEISDSAHLVPRFCSEARVSSVNGTISFSDSDLQDVQLPHNDPLVITLRIGNYDVKRILVDQGSFAEVMYQELFEKLGLGKSDLSEYSSPIFGFSGESTIPMGKTTLPVLAGPINLQTEFIVIQAPSPYNAIMGRSWLHKMRAIPSTLHQKLRFPTKDGVMEISGDQVAAKQCVLAAAKKCHPEKVGVNLSLSDKDDMMTLLQEFRDIFAWSVYEAPGVSSSLACHSLAIPADAKPVQQRRRKLAPERSEIVMEEVGRLLAAEAIRPVQYPTWLSNTVVVQKKNGKWRVCVDFTDLNKVCPKDHFPLPRIDQLVDSAAGHDRMSFLDAFQGYHQIPMDLSDQEKTSFITPRGAFCYKVMPFGLKNAGATYQRMMTTMFGDHIGKTVEVYIDDMLVKSTRGEDHLVHLREVFEILRRDELRLNASKCLFGVRSGKFLGHVISSRGIEANPDQISALISLEEPKNTKQVQRLTGMVAALNRFISRSADKCRPFFRLLGKKRKFLWDRDCSDAFQNIKAYLSSPPCLSIPSPGEPLYLYLAVSEHAVSAVLVRETSEYQRPIFFISKTMTEAESRYLPLEKVALALIRAAKKLPQYFQATTVTVLTDLPLKALLQCSDFSGRITRWGVQLGSLGVEYKPRTSIKGQVLADFVAEFQGKDSGGGPTGSLESEISSVPTEWRLFVDGASNAMGSGAGVVLISPEGLIIEQAVRLNFWASNNEAEYEAFLIGLKYARRLGADRLRVFCDSQLVVNQISGEYQARDERMALYLSAVKNSMSKFEVIQVEQIGREYNHHADILAKLATAKETDLERTVIVEVLNSPSPHNVEVDIFSIARPVASWMDPLVAYLRNNELPEDQKEADMVKRKAPGYWLSKEGNLYKRSFSGPYLLCVHPDLVNNLLYEIHEGICGSHTGGRSLAHRAMSQGYWWPYMQSDAVRYVKACDKCQRFAPKIHQPARELNPLSSPWPFAQWGIDIVGPLPRAPGNKKFLIVATDYFTKWVEAEPLAHIRDTDAKRFLWKNVITRFGIPWAVISDNGTQFDGKVFRGFCSELGIKNFFSTPGYPQSNGQAEVSNKVILDGIKKRLEEAKGKWVEELPSVLWTHRTTHRRSTGETPFALAYGVEAVIPLEVGLPTTRTTEFDAEQNEDNLRKDLDLVEERRDMAAIRLTSYQRQMKRGYDRNIRPRSFQINDLVLRKVVTNTRNPSDGKLGPNWEGPYKVTSLAGVGAYRLEDMEGKSIPRPWNACNLRKYFF</sequence>
<feature type="compositionally biased region" description="Polar residues" evidence="9">
    <location>
        <begin position="246"/>
        <end position="256"/>
    </location>
</feature>
<dbReference type="SMART" id="SM00220">
    <property type="entry name" value="S_TKc"/>
    <property type="match status" value="1"/>
</dbReference>
<dbReference type="Pfam" id="PF00069">
    <property type="entry name" value="Pkinase"/>
    <property type="match status" value="1"/>
</dbReference>
<dbReference type="PANTHER" id="PTHR48475:SF2">
    <property type="entry name" value="RIBONUCLEASE H"/>
    <property type="match status" value="1"/>
</dbReference>
<dbReference type="Gene3D" id="3.30.420.10">
    <property type="entry name" value="Ribonuclease H-like superfamily/Ribonuclease H"/>
    <property type="match status" value="2"/>
</dbReference>
<dbReference type="CDD" id="cd00303">
    <property type="entry name" value="retropepsin_like"/>
    <property type="match status" value="1"/>
</dbReference>
<keyword evidence="6" id="KW-0233">DNA recombination</keyword>
<dbReference type="GO" id="GO:0003676">
    <property type="term" value="F:nucleic acid binding"/>
    <property type="evidence" value="ECO:0007669"/>
    <property type="project" value="InterPro"/>
</dbReference>
<feature type="domain" description="Integrase catalytic" evidence="13">
    <location>
        <begin position="1716"/>
        <end position="1881"/>
    </location>
</feature>
<dbReference type="GO" id="GO:0005524">
    <property type="term" value="F:ATP binding"/>
    <property type="evidence" value="ECO:0007669"/>
    <property type="project" value="UniProtKB-UniRule"/>
</dbReference>
<evidence type="ECO:0000259" key="10">
    <source>
        <dbReference type="PROSITE" id="PS50011"/>
    </source>
</evidence>
<keyword evidence="3 8" id="KW-0547">Nucleotide-binding</keyword>
<evidence type="ECO:0000256" key="9">
    <source>
        <dbReference type="SAM" id="MobiDB-lite"/>
    </source>
</evidence>
<comment type="similarity">
    <text evidence="1">Belongs to the protein kinase superfamily. CAMK Ser/Thr protein kinase family. SNF1 subfamily.</text>
</comment>
<gene>
    <name evidence="14" type="ORF">FSB_LOCUS44224</name>
</gene>
<keyword evidence="5 8" id="KW-0067">ATP-binding</keyword>
<dbReference type="InterPro" id="IPR041577">
    <property type="entry name" value="RT_RNaseH_2"/>
</dbReference>
<dbReference type="GO" id="GO:0004523">
    <property type="term" value="F:RNA-DNA hybrid ribonuclease activity"/>
    <property type="evidence" value="ECO:0007669"/>
    <property type="project" value="InterPro"/>
</dbReference>
<feature type="compositionally biased region" description="Polar residues" evidence="9">
    <location>
        <begin position="277"/>
        <end position="294"/>
    </location>
</feature>
<dbReference type="InterPro" id="IPR005162">
    <property type="entry name" value="Retrotrans_gag_dom"/>
</dbReference>
<feature type="binding site" evidence="8">
    <location>
        <position position="50"/>
    </location>
    <ligand>
        <name>ATP</name>
        <dbReference type="ChEBI" id="CHEBI:30616"/>
    </ligand>
</feature>
<dbReference type="InterPro" id="IPR043502">
    <property type="entry name" value="DNA/RNA_pol_sf"/>
</dbReference>
<dbReference type="Gene3D" id="1.10.510.10">
    <property type="entry name" value="Transferase(Phosphotransferase) domain 1"/>
    <property type="match status" value="1"/>
</dbReference>
<organism evidence="14">
    <name type="scientific">Fagus sylvatica</name>
    <name type="common">Beechnut</name>
    <dbReference type="NCBI Taxonomy" id="28930"/>
    <lineage>
        <taxon>Eukaryota</taxon>
        <taxon>Viridiplantae</taxon>
        <taxon>Streptophyta</taxon>
        <taxon>Embryophyta</taxon>
        <taxon>Tracheophyta</taxon>
        <taxon>Spermatophyta</taxon>
        <taxon>Magnoliopsida</taxon>
        <taxon>eudicotyledons</taxon>
        <taxon>Gunneridae</taxon>
        <taxon>Pentapetalae</taxon>
        <taxon>rosids</taxon>
        <taxon>fabids</taxon>
        <taxon>Fagales</taxon>
        <taxon>Fagaceae</taxon>
        <taxon>Fagus</taxon>
    </lineage>
</organism>
<reference evidence="14" key="1">
    <citation type="submission" date="2018-02" db="EMBL/GenBank/DDBJ databases">
        <authorList>
            <person name="Cohen D.B."/>
            <person name="Kent A.D."/>
        </authorList>
    </citation>
    <scope>NUCLEOTIDE SEQUENCE</scope>
</reference>
<evidence type="ECO:0000256" key="4">
    <source>
        <dbReference type="ARBA" id="ARBA00022777"/>
    </source>
</evidence>
<feature type="domain" description="RNase H type-1" evidence="12">
    <location>
        <begin position="1434"/>
        <end position="1563"/>
    </location>
</feature>
<evidence type="ECO:0000256" key="3">
    <source>
        <dbReference type="ARBA" id="ARBA00022741"/>
    </source>
</evidence>
<dbReference type="Gene3D" id="2.40.70.10">
    <property type="entry name" value="Acid Proteases"/>
    <property type="match status" value="1"/>
</dbReference>